<sequence>MTDEEFQDLKRENFNLKLRIYFLEEQSQYNFNNNEYPNQKSYVQQLQNDTERLHQRTQSQSEQIDNIKTVYHFDYDDERRALREELEKFRQENAFLRKSFQLNSNTIHDNEQEILTINIPTQIIQTSTLIDSGFDATSSGMSNTFISSSALQIELNEYKERERKLQEQVNSLRKQLDSTLPQTNEALAELDRARRQIRQYEVDIQNYEQQQSKSERVLQRLQTDYETRIANLVGKQQQQLADFESYRHEPLLARIRFSYPLVCIHIAYLVPLYAFLPLCCTVYYAYCDAYNGGVCTVRHENRSYWYQMQGLIAKLTGLKY</sequence>
<feature type="coiled-coil region" evidence="1">
    <location>
        <begin position="148"/>
        <end position="224"/>
    </location>
</feature>
<evidence type="ECO:0000256" key="1">
    <source>
        <dbReference type="SAM" id="Coils"/>
    </source>
</evidence>
<reference evidence="3" key="1">
    <citation type="submission" date="2021-02" db="EMBL/GenBank/DDBJ databases">
        <authorList>
            <person name="Nowell W R."/>
        </authorList>
    </citation>
    <scope>NUCLEOTIDE SEQUENCE</scope>
</reference>
<keyword evidence="2" id="KW-1133">Transmembrane helix</keyword>
<comment type="caution">
    <text evidence="3">The sequence shown here is derived from an EMBL/GenBank/DDBJ whole genome shotgun (WGS) entry which is preliminary data.</text>
</comment>
<feature type="transmembrane region" description="Helical" evidence="2">
    <location>
        <begin position="257"/>
        <end position="276"/>
    </location>
</feature>
<evidence type="ECO:0008006" key="5">
    <source>
        <dbReference type="Google" id="ProtNLM"/>
    </source>
</evidence>
<keyword evidence="2" id="KW-0472">Membrane</keyword>
<name>A0A819M8V2_9BILA</name>
<feature type="coiled-coil region" evidence="1">
    <location>
        <begin position="72"/>
        <end position="99"/>
    </location>
</feature>
<proteinExistence type="predicted"/>
<organism evidence="3 4">
    <name type="scientific">Rotaria magnacalcarata</name>
    <dbReference type="NCBI Taxonomy" id="392030"/>
    <lineage>
        <taxon>Eukaryota</taxon>
        <taxon>Metazoa</taxon>
        <taxon>Spiralia</taxon>
        <taxon>Gnathifera</taxon>
        <taxon>Rotifera</taxon>
        <taxon>Eurotatoria</taxon>
        <taxon>Bdelloidea</taxon>
        <taxon>Philodinida</taxon>
        <taxon>Philodinidae</taxon>
        <taxon>Rotaria</taxon>
    </lineage>
</organism>
<evidence type="ECO:0000313" key="3">
    <source>
        <dbReference type="EMBL" id="CAF3975805.1"/>
    </source>
</evidence>
<dbReference type="EMBL" id="CAJOBF010001697">
    <property type="protein sequence ID" value="CAF3975805.1"/>
    <property type="molecule type" value="Genomic_DNA"/>
</dbReference>
<keyword evidence="1" id="KW-0175">Coiled coil</keyword>
<dbReference type="Proteomes" id="UP000663842">
    <property type="component" value="Unassembled WGS sequence"/>
</dbReference>
<protein>
    <recommendedName>
        <fullName evidence="5">Centrosomin N-terminal motif 1 domain-containing protein</fullName>
    </recommendedName>
</protein>
<dbReference type="AlphaFoldDB" id="A0A819M8V2"/>
<keyword evidence="2" id="KW-0812">Transmembrane</keyword>
<evidence type="ECO:0000313" key="4">
    <source>
        <dbReference type="Proteomes" id="UP000663842"/>
    </source>
</evidence>
<accession>A0A819M8V2</accession>
<evidence type="ECO:0000256" key="2">
    <source>
        <dbReference type="SAM" id="Phobius"/>
    </source>
</evidence>
<gene>
    <name evidence="3" type="ORF">UXM345_LOCUS14751</name>
</gene>